<dbReference type="InterPro" id="IPR023696">
    <property type="entry name" value="Ureohydrolase_dom_sf"/>
</dbReference>
<feature type="compositionally biased region" description="Basic and acidic residues" evidence="2">
    <location>
        <begin position="665"/>
        <end position="686"/>
    </location>
</feature>
<feature type="compositionally biased region" description="Pro residues" evidence="2">
    <location>
        <begin position="368"/>
        <end position="377"/>
    </location>
</feature>
<dbReference type="PANTHER" id="PTHR10625:SF19">
    <property type="entry name" value="HISTONE DEACETYLASE 12"/>
    <property type="match status" value="1"/>
</dbReference>
<dbReference type="EMBL" id="LN714482">
    <property type="protein sequence ID" value="CEL67040.1"/>
    <property type="molecule type" value="Genomic_DNA"/>
</dbReference>
<feature type="chain" id="PRO_5002523101" evidence="3">
    <location>
        <begin position="24"/>
        <end position="1158"/>
    </location>
</feature>
<feature type="compositionally biased region" description="Basic and acidic residues" evidence="2">
    <location>
        <begin position="580"/>
        <end position="598"/>
    </location>
</feature>
<dbReference type="PRINTS" id="PR01270">
    <property type="entry name" value="HDASUPER"/>
</dbReference>
<dbReference type="InterPro" id="IPR000286">
    <property type="entry name" value="HDACs"/>
</dbReference>
<feature type="region of interest" description="Disordered" evidence="2">
    <location>
        <begin position="396"/>
        <end position="437"/>
    </location>
</feature>
<feature type="signal peptide" evidence="3">
    <location>
        <begin position="1"/>
        <end position="23"/>
    </location>
</feature>
<accession>A0A0F7UEI4</accession>
<evidence type="ECO:0000313" key="5">
    <source>
        <dbReference type="EMBL" id="CEL67040.1"/>
    </source>
</evidence>
<dbReference type="Pfam" id="PF00850">
    <property type="entry name" value="Hist_deacetyl"/>
    <property type="match status" value="1"/>
</dbReference>
<feature type="compositionally biased region" description="Low complexity" evidence="2">
    <location>
        <begin position="396"/>
        <end position="411"/>
    </location>
</feature>
<feature type="region of interest" description="Disordered" evidence="2">
    <location>
        <begin position="40"/>
        <end position="60"/>
    </location>
</feature>
<proteinExistence type="predicted"/>
<feature type="domain" description="Histone deacetylase" evidence="4">
    <location>
        <begin position="761"/>
        <end position="991"/>
    </location>
</feature>
<feature type="compositionally biased region" description="Basic and acidic residues" evidence="2">
    <location>
        <begin position="996"/>
        <end position="1006"/>
    </location>
</feature>
<feature type="region of interest" description="Disordered" evidence="2">
    <location>
        <begin position="1070"/>
        <end position="1099"/>
    </location>
</feature>
<evidence type="ECO:0000259" key="4">
    <source>
        <dbReference type="Pfam" id="PF00850"/>
    </source>
</evidence>
<dbReference type="InterPro" id="IPR044150">
    <property type="entry name" value="HDAC_classIV"/>
</dbReference>
<dbReference type="InterPro" id="IPR023801">
    <property type="entry name" value="His_deacetylse_dom"/>
</dbReference>
<feature type="region of interest" description="Disordered" evidence="2">
    <location>
        <begin position="77"/>
        <end position="194"/>
    </location>
</feature>
<organism evidence="5">
    <name type="scientific">Neospora caninum (strain Liverpool)</name>
    <dbReference type="NCBI Taxonomy" id="572307"/>
    <lineage>
        <taxon>Eukaryota</taxon>
        <taxon>Sar</taxon>
        <taxon>Alveolata</taxon>
        <taxon>Apicomplexa</taxon>
        <taxon>Conoidasida</taxon>
        <taxon>Coccidia</taxon>
        <taxon>Eucoccidiorida</taxon>
        <taxon>Eimeriorina</taxon>
        <taxon>Sarcocystidae</taxon>
        <taxon>Neospora</taxon>
    </lineage>
</organism>
<sequence>MAARWWAASPSLILLLLFSPVTSSRDAFAAPVAHELYHSPSSRLSLSPRGRHRSWPGPPDRCGRCASDGGLVLSLEPTARPSLPLPPLPGIRVGDSAPTAAVSPRTGGLRRPVDRRRPPPAALPRAPRAGRSSQATHARGACAARRKEALPAFPCLPGSGSESANRHQQTHGVKEGGRLSRERRDVSSRPTHFSPLIRDSRPLLLSPSVSRWVSSPERKKLPRFHFVAFSTRTAYPPVPAFTLLSATARFLCSCAYVWAPRRHASAASPRRRRGHPGCLSACSCVTCVSTRRRSLSDASSRSPSPALFGPSPFPVSVTSACPSSLGPREGAMRVRALSPVLWYLPAFGPTPCSSLSATAPPHGAGPQCPSPVPPASPSPREKPTVCLYIPCTHAAPSQSASSAPSPSSVSPPGSPTHSPPADPPAAAPPAVPPSRSRSNFRFCSDSCREGLLLALPSVSPTSLPESLKHFLISYTSAFPARSLPLLYVDAVQAASPASAHTEATAELSAEQRQTCAAAVGPLVGTADGRISAAYTHCDDRPSGLPIVYTPCVVPPSFPRNHALQPQKLGRLFAHLAHQSERRDARALDEGRREQRSEAPEAVETADAKQIARRDPRDLAGRASRKGEPEGDLRHSCADARGLLRGTRTLSDPRDPTTPTGAGTEKSGRATESADKSCTDGPRREGHVPASSALSVSSPRHCPGHPAAENRCGRDGRRTSTAPQTRRLTDAHEPAQTNVQAASQARRVAPARRALGTSVASRFSLFSPIQDADVTCAWLRSVHTADYVRAASAAALSEAEERKIGLPVTKGYASKSLAEVTSTVLGTWLASHFGMACVVGGGTHHAKKAHGGKFCVFNDVAVAAALALKQGIADRILILDLDVHQGDGTAEIFANEPRVKTVSIHCADNFPFPKAQSDVDVALPAGTGDEVYLHHINEVLPRMLREHCPSLVFYVAGVDIHERDTLGNFQITDAGIKKREELVFSHCLRYNQELMRRATQSEERPRTPDAAAERGASPCEPPGTTPRPSGALGVTIQGRDGPAGTHGRRTTWTQHPDREASLEQEVGTLTHGVKADSLPHNGRPGDATPGRAETSKTPAHAVARRPVAICSVVAGGYSDDIQTTVESHAILFETAAYFWTERRFPDFYTPPYRAHCWPY</sequence>
<evidence type="ECO:0000256" key="2">
    <source>
        <dbReference type="SAM" id="MobiDB-lite"/>
    </source>
</evidence>
<keyword evidence="1" id="KW-0378">Hydrolase</keyword>
<dbReference type="SUPFAM" id="SSF52768">
    <property type="entry name" value="Arginase/deacetylase"/>
    <property type="match status" value="1"/>
</dbReference>
<feature type="region of interest" description="Disordered" evidence="2">
    <location>
        <begin position="996"/>
        <end position="1058"/>
    </location>
</feature>
<feature type="compositionally biased region" description="Low complexity" evidence="2">
    <location>
        <begin position="687"/>
        <end position="698"/>
    </location>
</feature>
<dbReference type="PANTHER" id="PTHR10625">
    <property type="entry name" value="HISTONE DEACETYLASE HDAC1-RELATED"/>
    <property type="match status" value="1"/>
</dbReference>
<dbReference type="GO" id="GO:0040029">
    <property type="term" value="P:epigenetic regulation of gene expression"/>
    <property type="evidence" value="ECO:0007669"/>
    <property type="project" value="TreeGrafter"/>
</dbReference>
<dbReference type="GO" id="GO:0016787">
    <property type="term" value="F:hydrolase activity"/>
    <property type="evidence" value="ECO:0007669"/>
    <property type="project" value="UniProtKB-KW"/>
</dbReference>
<evidence type="ECO:0000256" key="3">
    <source>
        <dbReference type="SAM" id="SignalP"/>
    </source>
</evidence>
<feature type="region of interest" description="Disordered" evidence="2">
    <location>
        <begin position="580"/>
        <end position="746"/>
    </location>
</feature>
<name>A0A0F7UEI4_NEOCL</name>
<feature type="compositionally biased region" description="Pro residues" evidence="2">
    <location>
        <begin position="412"/>
        <end position="432"/>
    </location>
</feature>
<gene>
    <name evidence="5" type="ORF">BN1204_028460</name>
</gene>
<keyword evidence="3" id="KW-0732">Signal</keyword>
<evidence type="ECO:0000256" key="1">
    <source>
        <dbReference type="ARBA" id="ARBA00022801"/>
    </source>
</evidence>
<dbReference type="InterPro" id="IPR037138">
    <property type="entry name" value="His_deacetylse_dom_sf"/>
</dbReference>
<feature type="compositionally biased region" description="Basic and acidic residues" evidence="2">
    <location>
        <begin position="605"/>
        <end position="637"/>
    </location>
</feature>
<feature type="compositionally biased region" description="Polar residues" evidence="2">
    <location>
        <begin position="160"/>
        <end position="171"/>
    </location>
</feature>
<protein>
    <submittedName>
        <fullName evidence="5">Histone deacetylase HDAC4</fullName>
    </submittedName>
</protein>
<dbReference type="GO" id="GO:0004407">
    <property type="term" value="F:histone deacetylase activity"/>
    <property type="evidence" value="ECO:0007669"/>
    <property type="project" value="InterPro"/>
</dbReference>
<dbReference type="AlphaFoldDB" id="A0A0F7UEI4"/>
<feature type="region of interest" description="Disordered" evidence="2">
    <location>
        <begin position="358"/>
        <end position="381"/>
    </location>
</feature>
<feature type="compositionally biased region" description="Basic and acidic residues" evidence="2">
    <location>
        <begin position="172"/>
        <end position="187"/>
    </location>
</feature>
<dbReference type="CDD" id="cd09993">
    <property type="entry name" value="HDAC_classIV"/>
    <property type="match status" value="1"/>
</dbReference>
<reference evidence="5" key="1">
    <citation type="journal article" date="2015" name="PLoS ONE">
        <title>Comprehensive Evaluation of Toxoplasma gondii VEG and Neospora caninum LIV Genomes with Tachyzoite Stage Transcriptome and Proteome Defines Novel Transcript Features.</title>
        <authorList>
            <person name="Ramaprasad A."/>
            <person name="Mourier T."/>
            <person name="Naeem R."/>
            <person name="Malas T.B."/>
            <person name="Moussa E."/>
            <person name="Panigrahi A."/>
            <person name="Vermont S.J."/>
            <person name="Otto T.D."/>
            <person name="Wastling J."/>
            <person name="Pain A."/>
        </authorList>
    </citation>
    <scope>NUCLEOTIDE SEQUENCE</scope>
    <source>
        <strain evidence="5">Liverpool</strain>
    </source>
</reference>
<dbReference type="Gene3D" id="3.40.800.20">
    <property type="entry name" value="Histone deacetylase domain"/>
    <property type="match status" value="1"/>
</dbReference>